<proteinExistence type="predicted"/>
<evidence type="ECO:0000313" key="2">
    <source>
        <dbReference type="EMBL" id="KKL15186.1"/>
    </source>
</evidence>
<feature type="domain" description="Transglutaminase-like" evidence="1">
    <location>
        <begin position="43"/>
        <end position="117"/>
    </location>
</feature>
<evidence type="ECO:0000259" key="1">
    <source>
        <dbReference type="Pfam" id="PF01841"/>
    </source>
</evidence>
<gene>
    <name evidence="2" type="ORF">LCGC14_2508110</name>
</gene>
<organism evidence="2">
    <name type="scientific">marine sediment metagenome</name>
    <dbReference type="NCBI Taxonomy" id="412755"/>
    <lineage>
        <taxon>unclassified sequences</taxon>
        <taxon>metagenomes</taxon>
        <taxon>ecological metagenomes</taxon>
    </lineage>
</organism>
<dbReference type="Pfam" id="PF01841">
    <property type="entry name" value="Transglut_core"/>
    <property type="match status" value="1"/>
</dbReference>
<feature type="non-terminal residue" evidence="2">
    <location>
        <position position="1"/>
    </location>
</feature>
<reference evidence="2" key="1">
    <citation type="journal article" date="2015" name="Nature">
        <title>Complex archaea that bridge the gap between prokaryotes and eukaryotes.</title>
        <authorList>
            <person name="Spang A."/>
            <person name="Saw J.H."/>
            <person name="Jorgensen S.L."/>
            <person name="Zaremba-Niedzwiedzka K."/>
            <person name="Martijn J."/>
            <person name="Lind A.E."/>
            <person name="van Eijk R."/>
            <person name="Schleper C."/>
            <person name="Guy L."/>
            <person name="Ettema T.J."/>
        </authorList>
    </citation>
    <scope>NUCLEOTIDE SEQUENCE</scope>
</reference>
<name>A0A0F9DBR1_9ZZZZ</name>
<protein>
    <recommendedName>
        <fullName evidence="1">Transglutaminase-like domain-containing protein</fullName>
    </recommendedName>
</protein>
<dbReference type="EMBL" id="LAZR01040158">
    <property type="protein sequence ID" value="KKL15186.1"/>
    <property type="molecule type" value="Genomic_DNA"/>
</dbReference>
<dbReference type="AlphaFoldDB" id="A0A0F9DBR1"/>
<dbReference type="Gene3D" id="2.60.120.1130">
    <property type="match status" value="1"/>
</dbReference>
<accession>A0A0F9DBR1</accession>
<dbReference type="InterPro" id="IPR002931">
    <property type="entry name" value="Transglutaminase-like"/>
</dbReference>
<comment type="caution">
    <text evidence="2">The sequence shown here is derived from an EMBL/GenBank/DDBJ whole genome shotgun (WGS) entry which is preliminary data.</text>
</comment>
<sequence>GEPLEYVSSTWEDVAKTIYDSDAFGDELHRSNYFDDDLDEALAKVATEKDKILRVFEYVKSRMSWNGFTGYYAEEGLKQAYKKQSGNTADINLMLVAMLRYAGFDANPVLVSTKAHGIPLFPTRNGFNYVVAAVDDGDGRFLMDATNKQGQINMLKEYLLNWNGRLLREDGTSEWTTLLSPKPAVQNFIVNVDLGTDLHVSGTAQSRFTGYSAMDYRKNFQGLSPEDTKAKLEKINQGIELADVTLSNLNKVYEPVSLSYSFEPLTAVEQVGDKVIISPLFHLAITENPFKSDERTYPIDFSYPRKNRYIISIAIPDGYQVESLPESAVVNLFDTMGTFSYRVNKSPAGIQVLCEQSINTPMMGPEKYQELKKFYSMILEKEQEKVVLSKI</sequence>
<dbReference type="Gene3D" id="3.10.620.30">
    <property type="match status" value="1"/>
</dbReference>